<sequence>MLAARSEFSKAQLELLLRFSGTVFMHLFANYNKPIFLET</sequence>
<reference evidence="1" key="2">
    <citation type="journal article" date="2015" name="Data Brief">
        <title>Shoot transcriptome of the giant reed, Arundo donax.</title>
        <authorList>
            <person name="Barrero R.A."/>
            <person name="Guerrero F.D."/>
            <person name="Moolhuijzen P."/>
            <person name="Goolsby J.A."/>
            <person name="Tidwell J."/>
            <person name="Bellgard S.E."/>
            <person name="Bellgard M.I."/>
        </authorList>
    </citation>
    <scope>NUCLEOTIDE SEQUENCE</scope>
    <source>
        <tissue evidence="1">Shoot tissue taken approximately 20 cm above the soil surface</tissue>
    </source>
</reference>
<protein>
    <submittedName>
        <fullName evidence="1">Uncharacterized protein</fullName>
    </submittedName>
</protein>
<organism evidence="1">
    <name type="scientific">Arundo donax</name>
    <name type="common">Giant reed</name>
    <name type="synonym">Donax arundinaceus</name>
    <dbReference type="NCBI Taxonomy" id="35708"/>
    <lineage>
        <taxon>Eukaryota</taxon>
        <taxon>Viridiplantae</taxon>
        <taxon>Streptophyta</taxon>
        <taxon>Embryophyta</taxon>
        <taxon>Tracheophyta</taxon>
        <taxon>Spermatophyta</taxon>
        <taxon>Magnoliopsida</taxon>
        <taxon>Liliopsida</taxon>
        <taxon>Poales</taxon>
        <taxon>Poaceae</taxon>
        <taxon>PACMAD clade</taxon>
        <taxon>Arundinoideae</taxon>
        <taxon>Arundineae</taxon>
        <taxon>Arundo</taxon>
    </lineage>
</organism>
<dbReference type="AlphaFoldDB" id="A0A0A9G0Z4"/>
<accession>A0A0A9G0Z4</accession>
<evidence type="ECO:0000313" key="1">
    <source>
        <dbReference type="EMBL" id="JAE14318.1"/>
    </source>
</evidence>
<dbReference type="EMBL" id="GBRH01183578">
    <property type="protein sequence ID" value="JAE14318.1"/>
    <property type="molecule type" value="Transcribed_RNA"/>
</dbReference>
<proteinExistence type="predicted"/>
<name>A0A0A9G0Z4_ARUDO</name>
<reference evidence="1" key="1">
    <citation type="submission" date="2014-09" db="EMBL/GenBank/DDBJ databases">
        <authorList>
            <person name="Magalhaes I.L.F."/>
            <person name="Oliveira U."/>
            <person name="Santos F.R."/>
            <person name="Vidigal T.H.D.A."/>
            <person name="Brescovit A.D."/>
            <person name="Santos A.J."/>
        </authorList>
    </citation>
    <scope>NUCLEOTIDE SEQUENCE</scope>
    <source>
        <tissue evidence="1">Shoot tissue taken approximately 20 cm above the soil surface</tissue>
    </source>
</reference>